<sequence>MATESSGIPVVANKADGSPLRVMERIWTWKLLGIKWTDDTSYEESLMTATKVLLTNLIKAQVGDVKTIEDYIGPIVQISDRYDQL</sequence>
<dbReference type="AlphaFoldDB" id="A0AAP0Q7C6"/>
<proteinExistence type="predicted"/>
<gene>
    <name evidence="1" type="ORF">Syun_001034</name>
</gene>
<comment type="caution">
    <text evidence="1">The sequence shown here is derived from an EMBL/GenBank/DDBJ whole genome shotgun (WGS) entry which is preliminary data.</text>
</comment>
<organism evidence="1 2">
    <name type="scientific">Stephania yunnanensis</name>
    <dbReference type="NCBI Taxonomy" id="152371"/>
    <lineage>
        <taxon>Eukaryota</taxon>
        <taxon>Viridiplantae</taxon>
        <taxon>Streptophyta</taxon>
        <taxon>Embryophyta</taxon>
        <taxon>Tracheophyta</taxon>
        <taxon>Spermatophyta</taxon>
        <taxon>Magnoliopsida</taxon>
        <taxon>Ranunculales</taxon>
        <taxon>Menispermaceae</taxon>
        <taxon>Menispermoideae</taxon>
        <taxon>Cissampelideae</taxon>
        <taxon>Stephania</taxon>
    </lineage>
</organism>
<reference evidence="1 2" key="1">
    <citation type="submission" date="2024-01" db="EMBL/GenBank/DDBJ databases">
        <title>Genome assemblies of Stephania.</title>
        <authorList>
            <person name="Yang L."/>
        </authorList>
    </citation>
    <scope>NUCLEOTIDE SEQUENCE [LARGE SCALE GENOMIC DNA]</scope>
    <source>
        <strain evidence="1">YNDBR</strain>
        <tissue evidence="1">Leaf</tissue>
    </source>
</reference>
<evidence type="ECO:0000313" key="1">
    <source>
        <dbReference type="EMBL" id="KAK9168894.1"/>
    </source>
</evidence>
<name>A0AAP0Q7C6_9MAGN</name>
<keyword evidence="2" id="KW-1185">Reference proteome</keyword>
<evidence type="ECO:0000313" key="2">
    <source>
        <dbReference type="Proteomes" id="UP001420932"/>
    </source>
</evidence>
<accession>A0AAP0Q7C6</accession>
<dbReference type="Proteomes" id="UP001420932">
    <property type="component" value="Unassembled WGS sequence"/>
</dbReference>
<protein>
    <submittedName>
        <fullName evidence="1">Uncharacterized protein</fullName>
    </submittedName>
</protein>
<dbReference type="EMBL" id="JBBNAF010000001">
    <property type="protein sequence ID" value="KAK9168894.1"/>
    <property type="molecule type" value="Genomic_DNA"/>
</dbReference>